<comment type="caution">
    <text evidence="1">The sequence shown here is derived from an EMBL/GenBank/DDBJ whole genome shotgun (WGS) entry which is preliminary data.</text>
</comment>
<gene>
    <name evidence="1" type="ORF">H4F99_05535</name>
</gene>
<dbReference type="AlphaFoldDB" id="A0A7W3U3G8"/>
<protein>
    <submittedName>
        <fullName evidence="1">Uncharacterized protein</fullName>
    </submittedName>
</protein>
<evidence type="ECO:0000313" key="1">
    <source>
        <dbReference type="EMBL" id="MBB1087950.1"/>
    </source>
</evidence>
<sequence>MTHPLLPPAFVVPDRVAMGVRKGGKHLVPRPRVRPASDLHFERLGPLAGAFCICGPFCSPAAGPDFPHLL</sequence>
<proteinExistence type="predicted"/>
<dbReference type="Proteomes" id="UP000552587">
    <property type="component" value="Unassembled WGS sequence"/>
</dbReference>
<dbReference type="EMBL" id="JACHTE010000003">
    <property type="protein sequence ID" value="MBB1087950.1"/>
    <property type="molecule type" value="Genomic_DNA"/>
</dbReference>
<organism evidence="1 2">
    <name type="scientific">Marilutibacter penaei</name>
    <dbReference type="NCBI Taxonomy" id="2759900"/>
    <lineage>
        <taxon>Bacteria</taxon>
        <taxon>Pseudomonadati</taxon>
        <taxon>Pseudomonadota</taxon>
        <taxon>Gammaproteobacteria</taxon>
        <taxon>Lysobacterales</taxon>
        <taxon>Lysobacteraceae</taxon>
        <taxon>Marilutibacter</taxon>
    </lineage>
</organism>
<name>A0A7W3U3G8_9GAMM</name>
<evidence type="ECO:0000313" key="2">
    <source>
        <dbReference type="Proteomes" id="UP000552587"/>
    </source>
</evidence>
<keyword evidence="2" id="KW-1185">Reference proteome</keyword>
<accession>A0A7W3U3G8</accession>
<reference evidence="1 2" key="1">
    <citation type="submission" date="2020-07" db="EMBL/GenBank/DDBJ databases">
        <authorList>
            <person name="Xu S."/>
            <person name="Li A."/>
        </authorList>
    </citation>
    <scope>NUCLEOTIDE SEQUENCE [LARGE SCALE GENOMIC DNA]</scope>
    <source>
        <strain evidence="1 2">SG-8</strain>
    </source>
</reference>